<dbReference type="Pfam" id="PF13648">
    <property type="entry name" value="Lipocalin_4"/>
    <property type="match status" value="1"/>
</dbReference>
<accession>A0A5B9FQL5</accession>
<dbReference type="RefSeq" id="WP_147582680.1">
    <property type="nucleotide sequence ID" value="NZ_CP042831.1"/>
</dbReference>
<dbReference type="EMBL" id="CP042831">
    <property type="protein sequence ID" value="QEE49125.1"/>
    <property type="molecule type" value="Genomic_DNA"/>
</dbReference>
<evidence type="ECO:0000256" key="1">
    <source>
        <dbReference type="SAM" id="SignalP"/>
    </source>
</evidence>
<dbReference type="OrthoDB" id="1374459at2"/>
<dbReference type="AlphaFoldDB" id="A0A5B9FQL5"/>
<feature type="domain" description="Lipocalin-like" evidence="2">
    <location>
        <begin position="38"/>
        <end position="115"/>
    </location>
</feature>
<dbReference type="Proteomes" id="UP000321222">
    <property type="component" value="Chromosome"/>
</dbReference>
<keyword evidence="4" id="KW-1185">Reference proteome</keyword>
<gene>
    <name evidence="3" type="ORF">FUA48_05875</name>
</gene>
<organism evidence="3 4">
    <name type="scientific">Flavobacterium alkalisoli</name>
    <dbReference type="NCBI Taxonomy" id="2602769"/>
    <lineage>
        <taxon>Bacteria</taxon>
        <taxon>Pseudomonadati</taxon>
        <taxon>Bacteroidota</taxon>
        <taxon>Flavobacteriia</taxon>
        <taxon>Flavobacteriales</taxon>
        <taxon>Flavobacteriaceae</taxon>
        <taxon>Flavobacterium</taxon>
    </lineage>
</organism>
<sequence length="144" mass="16249">MKRKISRLTMLIGVALLSFNCSSDDNNSTTLNSNEEKMIGSWEVVAYGDVVGNNETVSPINTNCYNTYTFSSDKTVNYKNYYPGDCSLDEENGIWNMEGLILTRTFPEDVELVMTDSIVFVSDTKIRVFQQGDNVSFTVYEKSN</sequence>
<name>A0A5B9FQL5_9FLAO</name>
<proteinExistence type="predicted"/>
<feature type="chain" id="PRO_5023053756" description="Lipocalin-like domain-containing protein" evidence="1">
    <location>
        <begin position="24"/>
        <end position="144"/>
    </location>
</feature>
<dbReference type="InterPro" id="IPR024311">
    <property type="entry name" value="Lipocalin-like"/>
</dbReference>
<dbReference type="KEGG" id="fak:FUA48_05875"/>
<protein>
    <recommendedName>
        <fullName evidence="2">Lipocalin-like domain-containing protein</fullName>
    </recommendedName>
</protein>
<evidence type="ECO:0000313" key="4">
    <source>
        <dbReference type="Proteomes" id="UP000321222"/>
    </source>
</evidence>
<keyword evidence="1" id="KW-0732">Signal</keyword>
<evidence type="ECO:0000313" key="3">
    <source>
        <dbReference type="EMBL" id="QEE49125.1"/>
    </source>
</evidence>
<evidence type="ECO:0000259" key="2">
    <source>
        <dbReference type="Pfam" id="PF13648"/>
    </source>
</evidence>
<feature type="signal peptide" evidence="1">
    <location>
        <begin position="1"/>
        <end position="23"/>
    </location>
</feature>
<reference evidence="3 4" key="1">
    <citation type="submission" date="2019-08" db="EMBL/GenBank/DDBJ databases">
        <title>Flavobacterium alkalisoli sp. nov., isolated from rhizosphere soil of Suaeda salsa.</title>
        <authorList>
            <person name="Sun J.-Q."/>
            <person name="Xu L."/>
        </authorList>
    </citation>
    <scope>NUCLEOTIDE SEQUENCE [LARGE SCALE GENOMIC DNA]</scope>
    <source>
        <strain evidence="3 4">XS-5</strain>
    </source>
</reference>